<feature type="compositionally biased region" description="Gly residues" evidence="5">
    <location>
        <begin position="90"/>
        <end position="99"/>
    </location>
</feature>
<dbReference type="InterPro" id="IPR055251">
    <property type="entry name" value="SOS1_NGEF_PH"/>
</dbReference>
<dbReference type="InterPro" id="IPR052231">
    <property type="entry name" value="Rho_GEF_signaling-related"/>
</dbReference>
<feature type="region of interest" description="Disordered" evidence="5">
    <location>
        <begin position="1"/>
        <end position="134"/>
    </location>
</feature>
<accession>L5LYU1</accession>
<keyword evidence="3" id="KW-0677">Repeat</keyword>
<dbReference type="Gene3D" id="2.30.29.30">
    <property type="entry name" value="Pleckstrin-homology domain (PH domain)/Phosphotyrosine-binding domain (PTB)"/>
    <property type="match status" value="1"/>
</dbReference>
<dbReference type="PROSITE" id="PS50010">
    <property type="entry name" value="DH_2"/>
    <property type="match status" value="1"/>
</dbReference>
<comment type="similarity">
    <text evidence="1">Belongs to the PRAME family. LRRC14 subfamily.</text>
</comment>
<gene>
    <name evidence="8" type="ORF">MDA_GLEAN10025837</name>
</gene>
<dbReference type="SUPFAM" id="SSF52047">
    <property type="entry name" value="RNI-like"/>
    <property type="match status" value="1"/>
</dbReference>
<evidence type="ECO:0000313" key="9">
    <source>
        <dbReference type="Proteomes" id="UP000010556"/>
    </source>
</evidence>
<dbReference type="InterPro" id="IPR035899">
    <property type="entry name" value="DBL_dom_sf"/>
</dbReference>
<feature type="compositionally biased region" description="Low complexity" evidence="5">
    <location>
        <begin position="1096"/>
        <end position="1119"/>
    </location>
</feature>
<dbReference type="Pfam" id="PF00621">
    <property type="entry name" value="RhoGEF"/>
    <property type="match status" value="1"/>
</dbReference>
<evidence type="ECO:0000256" key="4">
    <source>
        <dbReference type="ARBA" id="ARBA00067566"/>
    </source>
</evidence>
<dbReference type="eggNOG" id="ENOG502QWSJ">
    <property type="taxonomic scope" value="Eukaryota"/>
</dbReference>
<evidence type="ECO:0000313" key="8">
    <source>
        <dbReference type="EMBL" id="ELK31227.1"/>
    </source>
</evidence>
<dbReference type="InterPro" id="IPR001849">
    <property type="entry name" value="PH_domain"/>
</dbReference>
<dbReference type="PANTHER" id="PTHR45845">
    <property type="entry name" value="RHO GUANINE NUCLEOTIDE EXCHANGE FACTOR-RELATED"/>
    <property type="match status" value="1"/>
</dbReference>
<sequence length="1705" mass="188724">MEALQNPMPLGSSSEESLVDDACSTRSKRAAPGSSQPQKETPGPQGERQGIRRRQSCPRAAGRTLPRRSQSWDRSFKSFRGDAPHSASAGPGGHLGGQAVGTRDLGRSHPSGCTKEEAGIPTGDCSSRGHDPRRSPDLLAELLCSEDEGQPPSTGDLPSQVPRQVLEINLELLQSGAVILPGTRDRQGRAVVQVCTRGPLWSSQHMSTAELTLLLKYLHGIPRKEVRDLGLVILVDTRKSPAVPALSQALAALQNISPPIIHSILLLVDKDSTFRPDKDAAIQCEVVGSLKALHKFVDSSQLTADLEGCFPKLQTFVTDCQDAIAFLQNLVSSLSTHRTLSTAQEVTELISEHKAIMKRVLEDALLVTLRLEGGTVLARLRRKEQGASEDSRDSIEAASRLYNQVDEEVHRLVLTSNRCLQELESLRELRALQEEREQIKAWFEREHETWPSPLELLPVENVKLLQPELRVRHPRSTVGAAQPSLRDPRQCRQEGRQLKEENNSGTEDTVQDAGGNLSATAGQEWTEGGLAQRARHSQFCLAVNRGMLHGGECLQPLGPELVAECLKSCPQDARGVSASVAVLGLGSQQALQQWHALWLQCQQMHLCSQEALSEALPGPGAPLPDLGPLKHELIQGAEIRLCEPSWTPLTDPQGYAGEWAQLLSSLPGQVTFCGQDGERLDSGVHTPDDSSTCSSAPIQMPIIHHRKQPLKKMMKKTLTSEMPQLDSSPRDSHWPAHTGGFIKGLEVASMVASEKKSPLRPHAKSPLRKCSIIFGNLEKLYNFHQQHFLTELERCRHCPLAAGRGFLRHEEQFGMYALYSKNKPQSDALLCSHGLTFFKDKQQALGDKMDLASYLLKPVQRMGKYALLLQDLVKEAGRCPAHEQELAELKAAEDMVRFQLRHGNDLLALDAVRRCHVNLKEQGQLRCRDEFIVYCGRKKYLRHVFLFEDLILFSKTRKVDGSYDIYTYKQSFKMAEIGLTETVGDSGVKFEIWFRRRRKSQDSYILQASSPEVKAMWTDVIGKILWRQVLRNRELRMQEIVSMGLGSTPFLDIKPSDTALSDQAAEYNENGTESRAHTSTAVPARNHPTPFKRPHSTISDSSTSSSSSQSSAALHVSTSQAHWPWPHDVHACIEEDEPEQETGSQPALPELHGDMPAAARHLTQNQADLQDQNNHQMTQSWPATSLPKASCFQQLQLKIVVGIHVSSGESQGESPVLPLPPQVGRMKSLRFASAEALVSHPQVALQSLDSVAHNLYPLLFKASYLLERAEVIRALLQRWPLEEFRLGALLGPSTDHAGDLRDRACRACLEACLRGLADHVLQGRGQRRLQLADLTGVRDVQVQQCPCGRPLGRWGRTELLARTCCELQADPRAAQHSVKVLADIFVTDGNFQLVVLCLAGPGELRRLQVVHNVRLHAGHVQQLLAQLHFPQLVSLTLPAKAFDTPPACAPTTEGEDPLLTSIAWELSQMTQLRELSVAFSTLTGNIQKLLGALRTPLRTLDLANCSLNHADMAFLAGCTHAAHLEVLDLSGHSLIHLFPSSFFRLLGRAAQTLRVLTLEECGIEDRHLSTLILALSPCQQLQELRFLGNPLSGSALRRLFLALCELPKLRWVEFPVPKDCYPEGAAYPQDELAMSKFDQQKYELIAEDLRGVLLRAGRDDIQVSTPVFGSFDPDIQETSNELGVFLLQAFKTALENFSRALKQME</sequence>
<dbReference type="GO" id="GO:0005085">
    <property type="term" value="F:guanyl-nucleotide exchange factor activity"/>
    <property type="evidence" value="ECO:0007669"/>
    <property type="project" value="InterPro"/>
</dbReference>
<dbReference type="EMBL" id="KB106364">
    <property type="protein sequence ID" value="ELK31227.1"/>
    <property type="molecule type" value="Genomic_DNA"/>
</dbReference>
<dbReference type="Pfam" id="PF22697">
    <property type="entry name" value="SOS1_NGEF_PH"/>
    <property type="match status" value="1"/>
</dbReference>
<organism evidence="8 9">
    <name type="scientific">Myotis davidii</name>
    <name type="common">David's myotis</name>
    <dbReference type="NCBI Taxonomy" id="225400"/>
    <lineage>
        <taxon>Eukaryota</taxon>
        <taxon>Metazoa</taxon>
        <taxon>Chordata</taxon>
        <taxon>Craniata</taxon>
        <taxon>Vertebrata</taxon>
        <taxon>Euteleostomi</taxon>
        <taxon>Mammalia</taxon>
        <taxon>Eutheria</taxon>
        <taxon>Laurasiatheria</taxon>
        <taxon>Chiroptera</taxon>
        <taxon>Yangochiroptera</taxon>
        <taxon>Vespertilionidae</taxon>
        <taxon>Myotis</taxon>
    </lineage>
</organism>
<dbReference type="SMART" id="SM00325">
    <property type="entry name" value="RhoGEF"/>
    <property type="match status" value="1"/>
</dbReference>
<dbReference type="Proteomes" id="UP000010556">
    <property type="component" value="Unassembled WGS sequence"/>
</dbReference>
<dbReference type="Gene3D" id="3.80.10.10">
    <property type="entry name" value="Ribonuclease Inhibitor"/>
    <property type="match status" value="1"/>
</dbReference>
<dbReference type="InterPro" id="IPR032675">
    <property type="entry name" value="LRR_dom_sf"/>
</dbReference>
<dbReference type="InterPro" id="IPR011993">
    <property type="entry name" value="PH-like_dom_sf"/>
</dbReference>
<dbReference type="PANTHER" id="PTHR45845:SF1">
    <property type="entry name" value="PLECKSTRIN HOMOLOGY AND RHOGEF DOMAIN CONTAINING G4B"/>
    <property type="match status" value="1"/>
</dbReference>
<dbReference type="SUPFAM" id="SSF48065">
    <property type="entry name" value="DBL homology domain (DH-domain)"/>
    <property type="match status" value="1"/>
</dbReference>
<feature type="compositionally biased region" description="Basic and acidic residues" evidence="5">
    <location>
        <begin position="486"/>
        <end position="502"/>
    </location>
</feature>
<feature type="compositionally biased region" description="Basic and acidic residues" evidence="5">
    <location>
        <begin position="70"/>
        <end position="83"/>
    </location>
</feature>
<proteinExistence type="inferred from homology"/>
<dbReference type="FunFam" id="3.80.10.10:FF:000313">
    <property type="entry name" value="Leucine rich repeat containing 14B"/>
    <property type="match status" value="1"/>
</dbReference>
<name>L5LYU1_MYODS</name>
<dbReference type="InterPro" id="IPR000219">
    <property type="entry name" value="DH_dom"/>
</dbReference>
<reference evidence="9" key="1">
    <citation type="journal article" date="2013" name="Science">
        <title>Comparative analysis of bat genomes provides insight into the evolution of flight and immunity.</title>
        <authorList>
            <person name="Zhang G."/>
            <person name="Cowled C."/>
            <person name="Shi Z."/>
            <person name="Huang Z."/>
            <person name="Bishop-Lilly K.A."/>
            <person name="Fang X."/>
            <person name="Wynne J.W."/>
            <person name="Xiong Z."/>
            <person name="Baker M.L."/>
            <person name="Zhao W."/>
            <person name="Tachedjian M."/>
            <person name="Zhu Y."/>
            <person name="Zhou P."/>
            <person name="Jiang X."/>
            <person name="Ng J."/>
            <person name="Yang L."/>
            <person name="Wu L."/>
            <person name="Xiao J."/>
            <person name="Feng Y."/>
            <person name="Chen Y."/>
            <person name="Sun X."/>
            <person name="Zhang Y."/>
            <person name="Marsh G.A."/>
            <person name="Crameri G."/>
            <person name="Broder C.C."/>
            <person name="Frey K.G."/>
            <person name="Wang L.F."/>
            <person name="Wang J."/>
        </authorList>
    </citation>
    <scope>NUCLEOTIDE SEQUENCE [LARGE SCALE GENOMIC DNA]</scope>
</reference>
<evidence type="ECO:0000256" key="2">
    <source>
        <dbReference type="ARBA" id="ARBA00022614"/>
    </source>
</evidence>
<protein>
    <recommendedName>
        <fullName evidence="4">Leucine-rich repeat-containing protein 14B</fullName>
    </recommendedName>
</protein>
<evidence type="ECO:0000256" key="3">
    <source>
        <dbReference type="ARBA" id="ARBA00022737"/>
    </source>
</evidence>
<evidence type="ECO:0000256" key="5">
    <source>
        <dbReference type="SAM" id="MobiDB-lite"/>
    </source>
</evidence>
<evidence type="ECO:0000256" key="1">
    <source>
        <dbReference type="ARBA" id="ARBA00009552"/>
    </source>
</evidence>
<feature type="compositionally biased region" description="Polar residues" evidence="5">
    <location>
        <begin position="1069"/>
        <end position="1081"/>
    </location>
</feature>
<dbReference type="PROSITE" id="PS50003">
    <property type="entry name" value="PH_DOMAIN"/>
    <property type="match status" value="1"/>
</dbReference>
<keyword evidence="9" id="KW-1185">Reference proteome</keyword>
<feature type="region of interest" description="Disordered" evidence="5">
    <location>
        <begin position="473"/>
        <end position="520"/>
    </location>
</feature>
<evidence type="ECO:0000259" key="7">
    <source>
        <dbReference type="PROSITE" id="PS50010"/>
    </source>
</evidence>
<evidence type="ECO:0000259" key="6">
    <source>
        <dbReference type="PROSITE" id="PS50003"/>
    </source>
</evidence>
<feature type="region of interest" description="Disordered" evidence="5">
    <location>
        <begin position="1066"/>
        <end position="1120"/>
    </location>
</feature>
<dbReference type="SMART" id="SM00233">
    <property type="entry name" value="PH"/>
    <property type="match status" value="1"/>
</dbReference>
<feature type="domain" description="PH" evidence="6">
    <location>
        <begin position="918"/>
        <end position="1026"/>
    </location>
</feature>
<dbReference type="SUPFAM" id="SSF50729">
    <property type="entry name" value="PH domain-like"/>
    <property type="match status" value="1"/>
</dbReference>
<dbReference type="CDD" id="cd13242">
    <property type="entry name" value="PH_puratrophin-1"/>
    <property type="match status" value="1"/>
</dbReference>
<keyword evidence="2" id="KW-0433">Leucine-rich repeat</keyword>
<dbReference type="Gene3D" id="1.20.900.10">
    <property type="entry name" value="Dbl homology (DH) domain"/>
    <property type="match status" value="1"/>
</dbReference>
<feature type="domain" description="DH" evidence="7">
    <location>
        <begin position="741"/>
        <end position="906"/>
    </location>
</feature>